<dbReference type="Proteomes" id="UP000002008">
    <property type="component" value="Chromosome"/>
</dbReference>
<keyword evidence="4" id="KW-1185">Reference proteome</keyword>
<dbReference type="eggNOG" id="COG2162">
    <property type="taxonomic scope" value="Bacteria"/>
</dbReference>
<accession>A9WHF1</accession>
<dbReference type="Gene3D" id="3.30.2140.10">
    <property type="entry name" value="Arylamine N-acetyltransferase"/>
    <property type="match status" value="1"/>
</dbReference>
<protein>
    <submittedName>
        <fullName evidence="3">N-acetyltransferase</fullName>
    </submittedName>
</protein>
<proteinExistence type="inferred from homology"/>
<dbReference type="SUPFAM" id="SSF54001">
    <property type="entry name" value="Cysteine proteinases"/>
    <property type="match status" value="1"/>
</dbReference>
<dbReference type="PRINTS" id="PR01543">
    <property type="entry name" value="ANATRNSFRASE"/>
</dbReference>
<dbReference type="GO" id="GO:0016407">
    <property type="term" value="F:acetyltransferase activity"/>
    <property type="evidence" value="ECO:0007669"/>
    <property type="project" value="InterPro"/>
</dbReference>
<dbReference type="Gene3D" id="2.40.128.150">
    <property type="entry name" value="Cysteine proteinases"/>
    <property type="match status" value="1"/>
</dbReference>
<evidence type="ECO:0000313" key="4">
    <source>
        <dbReference type="Proteomes" id="UP000002008"/>
    </source>
</evidence>
<evidence type="ECO:0000313" key="3">
    <source>
        <dbReference type="EMBL" id="ABY35663.1"/>
    </source>
</evidence>
<sequence>MDITAYLNRINYAGPLAPTAETLRRLHLAHLLSVPFENLSIHWHEPIVLTDEALFQKIVLRQRGGFCYELNGLFASLLRTLGFQVEMLSAGVMNKRGEFGPEFDHMTLMVTLAERWLVDVGFGDSFREPLLLDARTEQVQGRRAYRIEEVGDGRLILMERREGDEWQAQYRFSLEPHVYADYAGMCRYHQTSPESHFTQRRICSLATADGRVTLSERRLIITRGGERQERELGSAEEYGEVLRTHFGIEAAPNQGMQPTAMRRSVILETY</sequence>
<dbReference type="PANTHER" id="PTHR11786">
    <property type="entry name" value="N-HYDROXYARYLAMINE O-ACETYLTRANSFERASE"/>
    <property type="match status" value="1"/>
</dbReference>
<evidence type="ECO:0000256" key="1">
    <source>
        <dbReference type="ARBA" id="ARBA00006547"/>
    </source>
</evidence>
<dbReference type="FunCoup" id="A9WHF1">
    <property type="interactions" value="25"/>
</dbReference>
<dbReference type="InterPro" id="IPR038765">
    <property type="entry name" value="Papain-like_cys_pep_sf"/>
</dbReference>
<name>A9WHF1_CHLAA</name>
<dbReference type="PATRIC" id="fig|324602.8.peg.2769"/>
<dbReference type="EnsemblBacteria" id="ABY35663">
    <property type="protein sequence ID" value="ABY35663"/>
    <property type="gene ID" value="Caur_2455"/>
</dbReference>
<dbReference type="PANTHER" id="PTHR11786:SF0">
    <property type="entry name" value="ARYLAMINE N-ACETYLTRANSFERASE 4-RELATED"/>
    <property type="match status" value="1"/>
</dbReference>
<dbReference type="KEGG" id="cau:Caur_2455"/>
<dbReference type="HOGENOM" id="CLU_049918_1_0_0"/>
<dbReference type="RefSeq" id="WP_012258316.1">
    <property type="nucleotide sequence ID" value="NC_010175.1"/>
</dbReference>
<organism evidence="3 4">
    <name type="scientific">Chloroflexus aurantiacus (strain ATCC 29366 / DSM 635 / J-10-fl)</name>
    <dbReference type="NCBI Taxonomy" id="324602"/>
    <lineage>
        <taxon>Bacteria</taxon>
        <taxon>Bacillati</taxon>
        <taxon>Chloroflexota</taxon>
        <taxon>Chloroflexia</taxon>
        <taxon>Chloroflexales</taxon>
        <taxon>Chloroflexineae</taxon>
        <taxon>Chloroflexaceae</taxon>
        <taxon>Chloroflexus</taxon>
    </lineage>
</organism>
<gene>
    <name evidence="3" type="ordered locus">Caur_2455</name>
</gene>
<dbReference type="STRING" id="324602.Caur_2455"/>
<comment type="similarity">
    <text evidence="1 2">Belongs to the arylamine N-acetyltransferase family.</text>
</comment>
<dbReference type="AlphaFoldDB" id="A9WHF1"/>
<dbReference type="Pfam" id="PF00797">
    <property type="entry name" value="Acetyltransf_2"/>
    <property type="match status" value="1"/>
</dbReference>
<evidence type="ECO:0000256" key="2">
    <source>
        <dbReference type="RuleBase" id="RU003452"/>
    </source>
</evidence>
<dbReference type="EMBL" id="CP000909">
    <property type="protein sequence ID" value="ABY35663.1"/>
    <property type="molecule type" value="Genomic_DNA"/>
</dbReference>
<dbReference type="InterPro" id="IPR001447">
    <property type="entry name" value="Arylamine_N-AcTrfase"/>
</dbReference>
<reference evidence="4" key="1">
    <citation type="journal article" date="2011" name="BMC Genomics">
        <title>Complete genome sequence of the filamentous anoxygenic phototrophic bacterium Chloroflexus aurantiacus.</title>
        <authorList>
            <person name="Tang K.H."/>
            <person name="Barry K."/>
            <person name="Chertkov O."/>
            <person name="Dalin E."/>
            <person name="Han C.S."/>
            <person name="Hauser L.J."/>
            <person name="Honchak B.M."/>
            <person name="Karbach L.E."/>
            <person name="Land M.L."/>
            <person name="Lapidus A."/>
            <person name="Larimer F.W."/>
            <person name="Mikhailova N."/>
            <person name="Pitluck S."/>
            <person name="Pierson B.K."/>
            <person name="Blankenship R.E."/>
        </authorList>
    </citation>
    <scope>NUCLEOTIDE SEQUENCE [LARGE SCALE GENOMIC DNA]</scope>
    <source>
        <strain evidence="4">ATCC 29366 / DSM 635 / J-10-fl</strain>
    </source>
</reference>
<dbReference type="InParanoid" id="A9WHF1"/>